<dbReference type="InterPro" id="IPR000223">
    <property type="entry name" value="Pept_S26A_signal_pept_1"/>
</dbReference>
<dbReference type="Gene3D" id="2.10.109.10">
    <property type="entry name" value="Umud Fragment, subunit A"/>
    <property type="match status" value="2"/>
</dbReference>
<dbReference type="PANTHER" id="PTHR43390:SF1">
    <property type="entry name" value="CHLOROPLAST PROCESSING PEPTIDASE"/>
    <property type="match status" value="1"/>
</dbReference>
<comment type="similarity">
    <text evidence="2 7">Belongs to the peptidase S26 family.</text>
</comment>
<keyword evidence="10" id="KW-1185">Reference proteome</keyword>
<organism evidence="9 10">
    <name type="scientific">Candidatus [Bacteroides] periocalifornicus</name>
    <dbReference type="NCBI Taxonomy" id="1702214"/>
    <lineage>
        <taxon>Bacteria</taxon>
        <taxon>Pseudomonadati</taxon>
        <taxon>Bacteroidota</taxon>
    </lineage>
</organism>
<dbReference type="EMBL" id="LIIK01000018">
    <property type="protein sequence ID" value="KQM08908.1"/>
    <property type="molecule type" value="Genomic_DNA"/>
</dbReference>
<dbReference type="GO" id="GO:0004252">
    <property type="term" value="F:serine-type endopeptidase activity"/>
    <property type="evidence" value="ECO:0007669"/>
    <property type="project" value="InterPro"/>
</dbReference>
<evidence type="ECO:0000256" key="1">
    <source>
        <dbReference type="ARBA" id="ARBA00000677"/>
    </source>
</evidence>
<evidence type="ECO:0000313" key="9">
    <source>
        <dbReference type="EMBL" id="KQM08908.1"/>
    </source>
</evidence>
<dbReference type="InterPro" id="IPR036286">
    <property type="entry name" value="LexA/Signal_pep-like_sf"/>
</dbReference>
<keyword evidence="7" id="KW-1133">Transmembrane helix</keyword>
<keyword evidence="7" id="KW-0472">Membrane</keyword>
<dbReference type="STRING" id="1702214.AL399_04845"/>
<evidence type="ECO:0000313" key="10">
    <source>
        <dbReference type="Proteomes" id="UP000054172"/>
    </source>
</evidence>
<sequence length="445" mass="51906">MARIAALYRNRYLRFAIATILYLLMVIWLGNYWWLFGLPIIFDIYITRKVHWFFWRKRGVKRQKGWVEWLDALIFAGVAAFLIRLFFIEAFTIPSGSMEKTLLIGDYLFVSKVSYGPKMPNTPLAIPFTHHTMPFTRSTPAFLTWIQNPYNRRPGLGHIKRNDIVVFHFPEGDTVITQYPEQSYYNIVRELGREYVWRNYQLLIRPVDKRENYIKRCVAIPGDTLSIRAGQVMVNGSPQPHFPEMQRNYAVWTDGTPINTLTLDKLGISKADRSFSASASVYNMPLTQTMAEALEKLPNVKQVEPYISTDSARMNGMIFPHDAAYPWTEDFFGPLVIPSKGTTVPLTLANLPIYRRIIEVYEHNRLEVKDSTILINGQPAASYTFGMDYYFMMGDNRHNSLDSRFWGFVPEDHVVGKAVFIWMSSDPERSFPFNIRWRRLFTRIR</sequence>
<feature type="transmembrane region" description="Helical" evidence="7">
    <location>
        <begin position="12"/>
        <end position="30"/>
    </location>
</feature>
<feature type="active site" evidence="6">
    <location>
        <position position="215"/>
    </location>
</feature>
<dbReference type="PANTHER" id="PTHR43390">
    <property type="entry name" value="SIGNAL PEPTIDASE I"/>
    <property type="match status" value="1"/>
</dbReference>
<dbReference type="CDD" id="cd06530">
    <property type="entry name" value="S26_SPase_I"/>
    <property type="match status" value="2"/>
</dbReference>
<dbReference type="InterPro" id="IPR019533">
    <property type="entry name" value="Peptidase_S26"/>
</dbReference>
<evidence type="ECO:0000256" key="3">
    <source>
        <dbReference type="ARBA" id="ARBA00013208"/>
    </source>
</evidence>
<evidence type="ECO:0000256" key="2">
    <source>
        <dbReference type="ARBA" id="ARBA00009370"/>
    </source>
</evidence>
<dbReference type="NCBIfam" id="TIGR02227">
    <property type="entry name" value="sigpep_I_bact"/>
    <property type="match status" value="2"/>
</dbReference>
<keyword evidence="7" id="KW-0645">Protease</keyword>
<feature type="active site" evidence="6">
    <location>
        <position position="97"/>
    </location>
</feature>
<dbReference type="GO" id="GO:0006465">
    <property type="term" value="P:signal peptide processing"/>
    <property type="evidence" value="ECO:0007669"/>
    <property type="project" value="InterPro"/>
</dbReference>
<dbReference type="PATRIC" id="fig|1702214.3.peg.1975"/>
<dbReference type="AlphaFoldDB" id="A0A0Q4B7V4"/>
<gene>
    <name evidence="9" type="ORF">AL399_04845</name>
</gene>
<feature type="domain" description="Peptidase S26" evidence="8">
    <location>
        <begin position="66"/>
        <end position="241"/>
    </location>
</feature>
<accession>A0A0Q4B7V4</accession>
<protein>
    <recommendedName>
        <fullName evidence="4 7">Signal peptidase I</fullName>
        <ecNumber evidence="3 7">3.4.21.89</ecNumber>
    </recommendedName>
</protein>
<evidence type="ECO:0000256" key="5">
    <source>
        <dbReference type="ARBA" id="ARBA00022801"/>
    </source>
</evidence>
<comment type="subcellular location">
    <subcellularLocation>
        <location evidence="7">Membrane</location>
        <topology evidence="7">Single-pass type II membrane protein</topology>
    </subcellularLocation>
</comment>
<reference evidence="9" key="1">
    <citation type="submission" date="2015-08" db="EMBL/GenBank/DDBJ databases">
        <title>Candidatus Bacteriodes Periocalifornicus.</title>
        <authorList>
            <person name="McLean J.S."/>
            <person name="Kelley S."/>
        </authorList>
    </citation>
    <scope>NUCLEOTIDE SEQUENCE [LARGE SCALE GENOMIC DNA]</scope>
    <source>
        <strain evidence="9">12B</strain>
    </source>
</reference>
<evidence type="ECO:0000256" key="6">
    <source>
        <dbReference type="PIRSR" id="PIRSR600223-1"/>
    </source>
</evidence>
<name>A0A0Q4B7V4_9BACT</name>
<feature type="transmembrane region" description="Helical" evidence="7">
    <location>
        <begin position="66"/>
        <end position="87"/>
    </location>
</feature>
<dbReference type="PRINTS" id="PR00727">
    <property type="entry name" value="LEADERPTASE"/>
</dbReference>
<dbReference type="SUPFAM" id="SSF51306">
    <property type="entry name" value="LexA/Signal peptidase"/>
    <property type="match status" value="1"/>
</dbReference>
<proteinExistence type="inferred from homology"/>
<evidence type="ECO:0000256" key="4">
    <source>
        <dbReference type="ARBA" id="ARBA00019232"/>
    </source>
</evidence>
<evidence type="ECO:0000256" key="7">
    <source>
        <dbReference type="RuleBase" id="RU362042"/>
    </source>
</evidence>
<feature type="domain" description="Peptidase S26" evidence="8">
    <location>
        <begin position="387"/>
        <end position="423"/>
    </location>
</feature>
<dbReference type="InterPro" id="IPR019758">
    <property type="entry name" value="Pept_S26A_signal_pept_1_CS"/>
</dbReference>
<dbReference type="Pfam" id="PF10502">
    <property type="entry name" value="Peptidase_S26"/>
    <property type="match status" value="2"/>
</dbReference>
<keyword evidence="5 7" id="KW-0378">Hydrolase</keyword>
<comment type="caution">
    <text evidence="7">Lacks conserved residue(s) required for the propagation of feature annotation.</text>
</comment>
<dbReference type="GO" id="GO:0016020">
    <property type="term" value="C:membrane"/>
    <property type="evidence" value="ECO:0007669"/>
    <property type="project" value="UniProtKB-SubCell"/>
</dbReference>
<keyword evidence="7" id="KW-0812">Transmembrane</keyword>
<feature type="transmembrane region" description="Helical" evidence="7">
    <location>
        <begin position="36"/>
        <end position="54"/>
    </location>
</feature>
<comment type="caution">
    <text evidence="9">The sequence shown here is derived from an EMBL/GenBank/DDBJ whole genome shotgun (WGS) entry which is preliminary data.</text>
</comment>
<evidence type="ECO:0000259" key="8">
    <source>
        <dbReference type="Pfam" id="PF10502"/>
    </source>
</evidence>
<comment type="catalytic activity">
    <reaction evidence="1 7">
        <text>Cleavage of hydrophobic, N-terminal signal or leader sequences from secreted and periplasmic proteins.</text>
        <dbReference type="EC" id="3.4.21.89"/>
    </reaction>
</comment>
<dbReference type="Proteomes" id="UP000054172">
    <property type="component" value="Unassembled WGS sequence"/>
</dbReference>
<dbReference type="EC" id="3.4.21.89" evidence="3 7"/>
<dbReference type="GO" id="GO:0009003">
    <property type="term" value="F:signal peptidase activity"/>
    <property type="evidence" value="ECO:0007669"/>
    <property type="project" value="UniProtKB-EC"/>
</dbReference>
<dbReference type="PROSITE" id="PS00761">
    <property type="entry name" value="SPASE_I_3"/>
    <property type="match status" value="1"/>
</dbReference>